<feature type="region of interest" description="Disordered" evidence="1">
    <location>
        <begin position="382"/>
        <end position="401"/>
    </location>
</feature>
<accession>A0A7S4D6K7</accession>
<dbReference type="SUPFAM" id="SSF53300">
    <property type="entry name" value="vWA-like"/>
    <property type="match status" value="1"/>
</dbReference>
<feature type="compositionally biased region" description="Low complexity" evidence="1">
    <location>
        <begin position="382"/>
        <end position="392"/>
    </location>
</feature>
<dbReference type="InterPro" id="IPR036465">
    <property type="entry name" value="vWFA_dom_sf"/>
</dbReference>
<protein>
    <recommendedName>
        <fullName evidence="4">VWFA domain-containing protein</fullName>
    </recommendedName>
</protein>
<reference evidence="3" key="1">
    <citation type="submission" date="2021-01" db="EMBL/GenBank/DDBJ databases">
        <authorList>
            <person name="Corre E."/>
            <person name="Pelletier E."/>
            <person name="Niang G."/>
            <person name="Scheremetjew M."/>
            <person name="Finn R."/>
            <person name="Kale V."/>
            <person name="Holt S."/>
            <person name="Cochrane G."/>
            <person name="Meng A."/>
            <person name="Brown T."/>
            <person name="Cohen L."/>
        </authorList>
    </citation>
    <scope>NUCLEOTIDE SEQUENCE</scope>
    <source>
        <strain evidence="3">CCMP3107</strain>
    </source>
</reference>
<keyword evidence="2" id="KW-0472">Membrane</keyword>
<feature type="compositionally biased region" description="Pro residues" evidence="1">
    <location>
        <begin position="358"/>
        <end position="374"/>
    </location>
</feature>
<keyword evidence="2" id="KW-1133">Transmembrane helix</keyword>
<feature type="transmembrane region" description="Helical" evidence="2">
    <location>
        <begin position="312"/>
        <end position="334"/>
    </location>
</feature>
<dbReference type="EMBL" id="HBIU01022657">
    <property type="protein sequence ID" value="CAE0631813.1"/>
    <property type="molecule type" value="Transcribed_RNA"/>
</dbReference>
<dbReference type="GO" id="GO:0005245">
    <property type="term" value="F:voltage-gated calcium channel activity"/>
    <property type="evidence" value="ECO:0007669"/>
    <property type="project" value="TreeGrafter"/>
</dbReference>
<dbReference type="InterPro" id="IPR051173">
    <property type="entry name" value="Ca_channel_alpha-2/delta"/>
</dbReference>
<proteinExistence type="predicted"/>
<name>A0A7S4D6K7_HETAK</name>
<evidence type="ECO:0000313" key="3">
    <source>
        <dbReference type="EMBL" id="CAE0631813.1"/>
    </source>
</evidence>
<feature type="region of interest" description="Disordered" evidence="1">
    <location>
        <begin position="343"/>
        <end position="376"/>
    </location>
</feature>
<organism evidence="3">
    <name type="scientific">Heterosigma akashiwo</name>
    <name type="common">Chromophytic alga</name>
    <name type="synonym">Heterosigma carterae</name>
    <dbReference type="NCBI Taxonomy" id="2829"/>
    <lineage>
        <taxon>Eukaryota</taxon>
        <taxon>Sar</taxon>
        <taxon>Stramenopiles</taxon>
        <taxon>Ochrophyta</taxon>
        <taxon>Raphidophyceae</taxon>
        <taxon>Chattonellales</taxon>
        <taxon>Chattonellaceae</taxon>
        <taxon>Heterosigma</taxon>
    </lineage>
</organism>
<dbReference type="GO" id="GO:0005891">
    <property type="term" value="C:voltage-gated calcium channel complex"/>
    <property type="evidence" value="ECO:0007669"/>
    <property type="project" value="TreeGrafter"/>
</dbReference>
<sequence>MVQATAENIEALIAEVNELSDGGATNFEDAFELAFDVLDESFANEANTNCETAILFLTDGEPTVGTGSGGDEDDLYSLIGAWNMDYGAKIFSYSLGNGASLDIPKAISCQENGTWTYVPDGGNLRDKMAGFYTYFAAGIGTEANRNFTAWVEPYEFASGGYYGTTVSAPVYGTSTSPWRFLGAVGIDFSVSYMEEVAGGSDAYTTVLDALESASSSFCPEPNLSECNVQAIRDAASYSSIYDSTCDDQCSSFNSLTPESCMASSEYPTGVDLWDNYNYEGKSYTARVCCGNADEGDDTVYESCSSSGENDTVTIIAVLVPVLTFLGLIGGICYYRKHGKRTKERFSGEGRKNNTVQPQPQPHQPYAPSSLPPPHQVQNYYPQQQVQQQQEGPPVYPPAYSQPVQGGGAVAYTQPVYQLRQHAQY</sequence>
<evidence type="ECO:0000256" key="1">
    <source>
        <dbReference type="SAM" id="MobiDB-lite"/>
    </source>
</evidence>
<gene>
    <name evidence="3" type="ORF">HAKA00212_LOCUS10518</name>
</gene>
<dbReference type="PANTHER" id="PTHR10166">
    <property type="entry name" value="VOLTAGE-DEPENDENT CALCIUM CHANNEL SUBUNIT ALPHA-2/DELTA-RELATED"/>
    <property type="match status" value="1"/>
</dbReference>
<dbReference type="AlphaFoldDB" id="A0A7S4D6K7"/>
<evidence type="ECO:0008006" key="4">
    <source>
        <dbReference type="Google" id="ProtNLM"/>
    </source>
</evidence>
<dbReference type="Gene3D" id="3.40.50.410">
    <property type="entry name" value="von Willebrand factor, type A domain"/>
    <property type="match status" value="1"/>
</dbReference>
<dbReference type="PANTHER" id="PTHR10166:SF37">
    <property type="entry name" value="STOLID, ISOFORM H"/>
    <property type="match status" value="1"/>
</dbReference>
<evidence type="ECO:0000256" key="2">
    <source>
        <dbReference type="SAM" id="Phobius"/>
    </source>
</evidence>
<keyword evidence="2" id="KW-0812">Transmembrane</keyword>